<keyword evidence="1" id="KW-0472">Membrane</keyword>
<evidence type="ECO:0000313" key="2">
    <source>
        <dbReference type="Proteomes" id="UP000887540"/>
    </source>
</evidence>
<feature type="transmembrane region" description="Helical" evidence="1">
    <location>
        <begin position="6"/>
        <end position="29"/>
    </location>
</feature>
<sequence>MDMDEDLFQAFVMFAILAFGVFAAAFLVLRHNSERFNLPLIIRCLLCININHRKSSMHPTIRVAKPFAFDPEEDMENARRKLPLFDLNINRKLTIFKHHTHHHRKTTKIMPEQSIYSVPVRKVTWHHSLPIEEKHLISPTLSSPTEGASSPCAPSICCGSSIVTSSSGESYKPERRMSM</sequence>
<name>A0A914EBA4_9BILA</name>
<proteinExistence type="predicted"/>
<dbReference type="WBParaSite" id="ACRNAN_scaffold7023.g15879.t1">
    <property type="protein sequence ID" value="ACRNAN_scaffold7023.g15879.t1"/>
    <property type="gene ID" value="ACRNAN_scaffold7023.g15879"/>
</dbReference>
<dbReference type="AlphaFoldDB" id="A0A914EBA4"/>
<evidence type="ECO:0000313" key="3">
    <source>
        <dbReference type="WBParaSite" id="ACRNAN_scaffold7023.g15879.t1"/>
    </source>
</evidence>
<keyword evidence="1" id="KW-1133">Transmembrane helix</keyword>
<keyword evidence="1" id="KW-0812">Transmembrane</keyword>
<organism evidence="2 3">
    <name type="scientific">Acrobeloides nanus</name>
    <dbReference type="NCBI Taxonomy" id="290746"/>
    <lineage>
        <taxon>Eukaryota</taxon>
        <taxon>Metazoa</taxon>
        <taxon>Ecdysozoa</taxon>
        <taxon>Nematoda</taxon>
        <taxon>Chromadorea</taxon>
        <taxon>Rhabditida</taxon>
        <taxon>Tylenchina</taxon>
        <taxon>Cephalobomorpha</taxon>
        <taxon>Cephaloboidea</taxon>
        <taxon>Cephalobidae</taxon>
        <taxon>Acrobeloides</taxon>
    </lineage>
</organism>
<dbReference type="Proteomes" id="UP000887540">
    <property type="component" value="Unplaced"/>
</dbReference>
<accession>A0A914EBA4</accession>
<keyword evidence="2" id="KW-1185">Reference proteome</keyword>
<reference evidence="3" key="1">
    <citation type="submission" date="2022-11" db="UniProtKB">
        <authorList>
            <consortium name="WormBaseParasite"/>
        </authorList>
    </citation>
    <scope>IDENTIFICATION</scope>
</reference>
<evidence type="ECO:0000256" key="1">
    <source>
        <dbReference type="SAM" id="Phobius"/>
    </source>
</evidence>
<protein>
    <submittedName>
        <fullName evidence="3">Uncharacterized protein</fullName>
    </submittedName>
</protein>